<proteinExistence type="predicted"/>
<organism evidence="1">
    <name type="scientific">Photorhabdus asymbiotica</name>
    <dbReference type="NCBI Taxonomy" id="291112"/>
    <lineage>
        <taxon>Bacteria</taxon>
        <taxon>Pseudomonadati</taxon>
        <taxon>Pseudomonadota</taxon>
        <taxon>Gammaproteobacteria</taxon>
        <taxon>Enterobacterales</taxon>
        <taxon>Morganellaceae</taxon>
        <taxon>Photorhabdus</taxon>
    </lineage>
</organism>
<gene>
    <name evidence="1" type="ORF">pPAA3_0026</name>
</gene>
<evidence type="ECO:0000313" key="1">
    <source>
        <dbReference type="EMBL" id="CBL47417.1"/>
    </source>
</evidence>
<dbReference type="EMBL" id="FN691998">
    <property type="protein sequence ID" value="CBL47417.1"/>
    <property type="molecule type" value="Genomic_DNA"/>
</dbReference>
<accession>D8MC15</accession>
<name>D8MC15_9GAMM</name>
<keyword evidence="1" id="KW-0614">Plasmid</keyword>
<protein>
    <submittedName>
        <fullName evidence="1">Uncharacterized protein</fullName>
    </submittedName>
</protein>
<sequence length="43" mass="5131">MLEPYRKEMEEMRAKGFSYQQIADWLLTKELVVSKGTVRNILK</sequence>
<reference evidence="1" key="1">
    <citation type="journal article" date="2010" name="FEMS Microbiol. Lett.">
        <title>New plasmids and putative virulence factors from the draft genome of an Australian clinical isolate of Photorhabdus asymbiotica.</title>
        <authorList>
            <person name="Wilkinson P.A."/>
            <person name="Paszkiewicz K."/>
            <person name="Moorhouse A."/>
            <person name="Szubert J.M."/>
            <person name="Beatson S."/>
            <person name="Gerrard J."/>
            <person name="Waterfield N.R."/>
            <person name="ffrench-Constant R.H."/>
        </authorList>
    </citation>
    <scope>NUCLEOTIDE SEQUENCE</scope>
    <source>
        <strain evidence="1">Kingscliff</strain>
        <plasmid evidence="1">pPAA3</plasmid>
    </source>
</reference>
<geneLocation type="plasmid" evidence="1">
    <name>pPAA3</name>
</geneLocation>
<dbReference type="AlphaFoldDB" id="D8MC15"/>